<evidence type="ECO:0000313" key="3">
    <source>
        <dbReference type="EMBL" id="KAK6218072.1"/>
    </source>
</evidence>
<evidence type="ECO:0000256" key="1">
    <source>
        <dbReference type="SAM" id="MobiDB-lite"/>
    </source>
</evidence>
<feature type="region of interest" description="Disordered" evidence="1">
    <location>
        <begin position="1"/>
        <end position="22"/>
    </location>
</feature>
<feature type="region of interest" description="Disordered" evidence="1">
    <location>
        <begin position="379"/>
        <end position="517"/>
    </location>
</feature>
<dbReference type="PANTHER" id="PTHR45725">
    <property type="entry name" value="FORMIN HOMOLOGY 2 FAMILY MEMBER"/>
    <property type="match status" value="1"/>
</dbReference>
<sequence>MLDNLAPDDRASKIKPRSWSKGRDGIKIAAQRCLVTSFKGEPQGFANPLQKSGGCTLEYEKHAQHLPIHPARETSGCYQRKGEQIPLGPSPPHLQACTAAIQSRSSAPTPDMAPPPAPLPRTPGQPTVPGPAGGLPARRSAAALAAAEQPGTGTGSGGKRAARGPLSQVSSNNTEQRRPGKKPRTTAGLGDSLASAPPGSENRGSGASDGGTMDWRRASLRSEQARQAAEADPLKLAAFRVYVPADEHPDRDGDAPMDDGLEYSPLPVQLFQGLLAHPRLEPGSKREPSEYQLETVLGRIRAHGVPCSMRSHYLTIPAPAGYSPGACSIRFPVTLHDEQGFYNFIHDLCFAGLPALGLIEEGSPSSPLVVILRRAHASAPPRRTLDDLLGPAEASAEASAEDLPGLVGPAEQEKPIASRERSASGPERGGGGRRTRAETPLHPPVAPPPPPPPPPPPSGPLAAQRTPLPSSAGKDNPTPGPSRPAATGSFDRPIAIGNTPTPEPPGSPSASAGNDDEVDIVTYDDVDEEEGARRIVEAAKSGRAMNDIIRTPDDPAFWHNTADYFHLPHENYSWDNGTTLLGTRMPSRPQQYIDTWIMLERLANPMVPKTGLWSHIPTADQPTERARGAILGHTTGLGKTRQMFLVTAVLRLVYLCHLDVQEKPHRHITSIGTGPRDCPSEGRFGIRCACNRNGLSSRLIATLQLSQQHNFPHVFITGANLVDQAVEDANDLFHDEIMSPFPEDNGRVLPFVQLASLHGKSMQVTGGHKAIRPYKASIEFYRPNAPTVASKVVDLVSIAEMRKHKTGYQYTDDLTNEETALSESQLRAQIKHPWAIRYTIPGREVGKPLHLFFVSRSGISQQELNDNLRYANLQGLKVRRTFGTKVRQLTVKFGLGIQCGVVFHDEFHTVTDVAANFSKRLAGLVDRGGHTPFFLLSTASVVCSKLESLTAPLSLLYAGRNSCEIRKTLLAFELGISNIRKTWTNIVMARPDDDLDINKYPPFLHWVQEFGDFFRALVVRRDPFSTVMGSPITRPLPKFHHYTRRLDPSEEAVADYTACIQQLQGQLSEKERTYLSKAEAVTQEMLRVCFAGFAVYGRMQLASFFPVTLRPDAPVVPTVGEALYRIIGPVLNRRQQPLASDIENKTQVWRAWHPPVFHKIKVQGPSAPALGATRTRSAAPATAAASGAGVADAGSSYKETIGKITSLAKPIRKCPRVAEIYDIITRQVRRHLLPALDRNAGAKPPPWPLNGIVMVDTPAMAFYVAVALQLRDEEEEEKDPLINSSDPSRPRIRVMFVPAASHTKEDLRTLAVHWLRRTAPCEEDPDVCKVLVTTFMAAGTGLDGLQTSLSYIIYPLAPLSATAEEQADGRIHRTGQQYETAKYTITISGDPYDMLRSFARVKLAIRDGENNISIPLINELLGPAGGS</sequence>
<dbReference type="InterPro" id="IPR051425">
    <property type="entry name" value="Formin_Homology"/>
</dbReference>
<gene>
    <name evidence="3" type="ORF">QIS74_06618</name>
    <name evidence="2" type="ORF">QIS74_06623</name>
</gene>
<evidence type="ECO:0008006" key="5">
    <source>
        <dbReference type="Google" id="ProtNLM"/>
    </source>
</evidence>
<feature type="compositionally biased region" description="Basic and acidic residues" evidence="1">
    <location>
        <begin position="411"/>
        <end position="422"/>
    </location>
</feature>
<reference evidence="2 4" key="1">
    <citation type="submission" date="2023-04" db="EMBL/GenBank/DDBJ databases">
        <title>Colletotrichum tabacum stain YC1 causing leaf anthracnose on Nicotiana tabacum(L.) cv.</title>
        <authorList>
            <person name="Ji Z."/>
            <person name="Wang M."/>
            <person name="Zhang J."/>
            <person name="Wang N."/>
            <person name="Zhou Z."/>
        </authorList>
    </citation>
    <scope>NUCLEOTIDE SEQUENCE [LARGE SCALE GENOMIC DNA]</scope>
    <source>
        <strain evidence="2 4">YC1</strain>
    </source>
</reference>
<comment type="caution">
    <text evidence="2">The sequence shown here is derived from an EMBL/GenBank/DDBJ whole genome shotgun (WGS) entry which is preliminary data.</text>
</comment>
<keyword evidence="4" id="KW-1185">Reference proteome</keyword>
<feature type="compositionally biased region" description="Low complexity" evidence="1">
    <location>
        <begin position="134"/>
        <end position="147"/>
    </location>
</feature>
<dbReference type="Proteomes" id="UP001327957">
    <property type="component" value="Unassembled WGS sequence"/>
</dbReference>
<evidence type="ECO:0000313" key="2">
    <source>
        <dbReference type="EMBL" id="KAK6218042.1"/>
    </source>
</evidence>
<dbReference type="PANTHER" id="PTHR45725:SF1">
    <property type="entry name" value="DISHEVELLED ASSOCIATED ACTIVATOR OF MORPHOGENESIS, ISOFORM D"/>
    <property type="match status" value="1"/>
</dbReference>
<protein>
    <recommendedName>
        <fullName evidence="5">Helicase C-terminal domain-containing protein</fullName>
    </recommendedName>
</protein>
<organism evidence="2 4">
    <name type="scientific">Colletotrichum tabaci</name>
    <dbReference type="NCBI Taxonomy" id="1209068"/>
    <lineage>
        <taxon>Eukaryota</taxon>
        <taxon>Fungi</taxon>
        <taxon>Dikarya</taxon>
        <taxon>Ascomycota</taxon>
        <taxon>Pezizomycotina</taxon>
        <taxon>Sordariomycetes</taxon>
        <taxon>Hypocreomycetidae</taxon>
        <taxon>Glomerellales</taxon>
        <taxon>Glomerellaceae</taxon>
        <taxon>Colletotrichum</taxon>
        <taxon>Colletotrichum destructivum species complex</taxon>
    </lineage>
</organism>
<feature type="region of interest" description="Disordered" evidence="1">
    <location>
        <begin position="101"/>
        <end position="213"/>
    </location>
</feature>
<dbReference type="EMBL" id="JASAOK010000038">
    <property type="protein sequence ID" value="KAK6218042.1"/>
    <property type="molecule type" value="Genomic_DNA"/>
</dbReference>
<evidence type="ECO:0000313" key="4">
    <source>
        <dbReference type="Proteomes" id="UP001327957"/>
    </source>
</evidence>
<name>A0AAV9TDY9_9PEZI</name>
<feature type="compositionally biased region" description="Pro residues" evidence="1">
    <location>
        <begin position="441"/>
        <end position="459"/>
    </location>
</feature>
<dbReference type="SUPFAM" id="SSF52540">
    <property type="entry name" value="P-loop containing nucleoside triphosphate hydrolases"/>
    <property type="match status" value="2"/>
</dbReference>
<accession>A0AAV9TDY9</accession>
<dbReference type="Gene3D" id="3.40.50.300">
    <property type="entry name" value="P-loop containing nucleotide triphosphate hydrolases"/>
    <property type="match status" value="1"/>
</dbReference>
<dbReference type="InterPro" id="IPR027417">
    <property type="entry name" value="P-loop_NTPase"/>
</dbReference>
<feature type="compositionally biased region" description="Pro residues" evidence="1">
    <location>
        <begin position="111"/>
        <end position="129"/>
    </location>
</feature>
<dbReference type="EMBL" id="JASAOK010000037">
    <property type="protein sequence ID" value="KAK6218072.1"/>
    <property type="molecule type" value="Genomic_DNA"/>
</dbReference>
<proteinExistence type="predicted"/>